<name>A0A9D1WHJ2_9FIRM</name>
<comment type="caution">
    <text evidence="2">The sequence shown here is derived from an EMBL/GenBank/DDBJ whole genome shotgun (WGS) entry which is preliminary data.</text>
</comment>
<sequence length="127" mass="14597">MMIYDILLNFFTYGFLGWCTAHLLALYAASALLAVLCSLLIVDISVTAAGILKWNRHLDKTEEIAGELRSLSDQIGENKLEKRLQSLEKRIRISHDLRLRSGKTDILENVFRQHKRALRGGFFIRYC</sequence>
<dbReference type="Proteomes" id="UP000886817">
    <property type="component" value="Unassembled WGS sequence"/>
</dbReference>
<evidence type="ECO:0000313" key="3">
    <source>
        <dbReference type="Proteomes" id="UP000886817"/>
    </source>
</evidence>
<organism evidence="2 3">
    <name type="scientific">Candidatus Blautia gallistercoris</name>
    <dbReference type="NCBI Taxonomy" id="2838490"/>
    <lineage>
        <taxon>Bacteria</taxon>
        <taxon>Bacillati</taxon>
        <taxon>Bacillota</taxon>
        <taxon>Clostridia</taxon>
        <taxon>Lachnospirales</taxon>
        <taxon>Lachnospiraceae</taxon>
        <taxon>Blautia</taxon>
    </lineage>
</organism>
<feature type="transmembrane region" description="Helical" evidence="1">
    <location>
        <begin position="31"/>
        <end position="52"/>
    </location>
</feature>
<protein>
    <submittedName>
        <fullName evidence="2">Uncharacterized protein</fullName>
    </submittedName>
</protein>
<keyword evidence="1" id="KW-0472">Membrane</keyword>
<keyword evidence="1" id="KW-0812">Transmembrane</keyword>
<dbReference type="EMBL" id="DXEX01000103">
    <property type="protein sequence ID" value="HIX58947.1"/>
    <property type="molecule type" value="Genomic_DNA"/>
</dbReference>
<feature type="transmembrane region" description="Helical" evidence="1">
    <location>
        <begin position="7"/>
        <end position="25"/>
    </location>
</feature>
<evidence type="ECO:0000256" key="1">
    <source>
        <dbReference type="SAM" id="Phobius"/>
    </source>
</evidence>
<evidence type="ECO:0000313" key="2">
    <source>
        <dbReference type="EMBL" id="HIX58947.1"/>
    </source>
</evidence>
<accession>A0A9D1WHJ2</accession>
<reference evidence="2" key="2">
    <citation type="submission" date="2021-04" db="EMBL/GenBank/DDBJ databases">
        <authorList>
            <person name="Gilroy R."/>
        </authorList>
    </citation>
    <scope>NUCLEOTIDE SEQUENCE</scope>
    <source>
        <strain evidence="2">ChiSjej1B19-8411</strain>
    </source>
</reference>
<reference evidence="2" key="1">
    <citation type="journal article" date="2021" name="PeerJ">
        <title>Extensive microbial diversity within the chicken gut microbiome revealed by metagenomics and culture.</title>
        <authorList>
            <person name="Gilroy R."/>
            <person name="Ravi A."/>
            <person name="Getino M."/>
            <person name="Pursley I."/>
            <person name="Horton D.L."/>
            <person name="Alikhan N.F."/>
            <person name="Baker D."/>
            <person name="Gharbi K."/>
            <person name="Hall N."/>
            <person name="Watson M."/>
            <person name="Adriaenssens E.M."/>
            <person name="Foster-Nyarko E."/>
            <person name="Jarju S."/>
            <person name="Secka A."/>
            <person name="Antonio M."/>
            <person name="Oren A."/>
            <person name="Chaudhuri R.R."/>
            <person name="La Ragione R."/>
            <person name="Hildebrand F."/>
            <person name="Pallen M.J."/>
        </authorList>
    </citation>
    <scope>NUCLEOTIDE SEQUENCE</scope>
    <source>
        <strain evidence="2">ChiSjej1B19-8411</strain>
    </source>
</reference>
<proteinExistence type="predicted"/>
<dbReference type="AlphaFoldDB" id="A0A9D1WHJ2"/>
<gene>
    <name evidence="2" type="ORF">IAA45_04430</name>
</gene>
<keyword evidence="1" id="KW-1133">Transmembrane helix</keyword>